<dbReference type="SUPFAM" id="SSF53244">
    <property type="entry name" value="MurD-like peptide ligases, peptide-binding domain"/>
    <property type="match status" value="1"/>
</dbReference>
<dbReference type="GO" id="GO:0005829">
    <property type="term" value="C:cytosol"/>
    <property type="evidence" value="ECO:0007669"/>
    <property type="project" value="TreeGrafter"/>
</dbReference>
<dbReference type="EMBL" id="BTGD01000001">
    <property type="protein sequence ID" value="GMM53640.1"/>
    <property type="molecule type" value="Genomic_DNA"/>
</dbReference>
<dbReference type="EC" id="6.3.2.12" evidence="7"/>
<dbReference type="NCBIfam" id="TIGR01499">
    <property type="entry name" value="folC"/>
    <property type="match status" value="1"/>
</dbReference>
<dbReference type="SUPFAM" id="SSF53623">
    <property type="entry name" value="MurD-like peptide ligases, catalytic domain"/>
    <property type="match status" value="1"/>
</dbReference>
<keyword evidence="10" id="KW-1185">Reference proteome</keyword>
<dbReference type="Pfam" id="PF08245">
    <property type="entry name" value="Mur_ligase_M"/>
    <property type="match status" value="1"/>
</dbReference>
<dbReference type="Gene3D" id="3.40.1190.10">
    <property type="entry name" value="Mur-like, catalytic domain"/>
    <property type="match status" value="1"/>
</dbReference>
<dbReference type="Gene3D" id="3.90.190.20">
    <property type="entry name" value="Mur ligase, C-terminal domain"/>
    <property type="match status" value="1"/>
</dbReference>
<evidence type="ECO:0000256" key="7">
    <source>
        <dbReference type="PIRNR" id="PIRNR001563"/>
    </source>
</evidence>
<dbReference type="InterPro" id="IPR036615">
    <property type="entry name" value="Mur_ligase_C_dom_sf"/>
</dbReference>
<dbReference type="GO" id="GO:0005524">
    <property type="term" value="F:ATP binding"/>
    <property type="evidence" value="ECO:0007669"/>
    <property type="project" value="UniProtKB-KW"/>
</dbReference>
<keyword evidence="6" id="KW-0460">Magnesium</keyword>
<sequence length="429" mass="47562">MGIELGLSRIGQLLAHAGSPHEKLKVLHVAGTNGKGSVCTYLSTLLQNKNDPAVKIGKFTSPHLVDVTDSIMINNMPIPKREYEQIKSNLSALNDKHLLQCSEFELLTCIAFSYFHQSSCNWCVLEVGLGGRLDATNIVPGKNKYACGITKIGMDHQSFLGSTLSEIAQEKAGIITKGTKYAVVDGSNDESVLDVVREKCREESCNLKITDSTVNNNIVRTKSWGDVKFSTLPLNGEYQIFNFRVAMNILDHLKQEKEVNLTIDDINERLFNTTWPGRLQTLDFHINKNETVPVLLDGAHNGCAALELEKFIRKQYGEQPLTFVTAVTSGKDLGPLFGPLLRPIDEVITTQFSSVDGMPWIKANEAGSLCEFIKANYTKHAVAETSLINVFQSLKSKQTQDSKRPIVVCGSLYLCGEILRMDEENKHKI</sequence>
<dbReference type="PANTHER" id="PTHR11136">
    <property type="entry name" value="FOLYLPOLYGLUTAMATE SYNTHASE-RELATED"/>
    <property type="match status" value="1"/>
</dbReference>
<evidence type="ECO:0000259" key="8">
    <source>
        <dbReference type="Pfam" id="PF08245"/>
    </source>
</evidence>
<dbReference type="PANTHER" id="PTHR11136:SF0">
    <property type="entry name" value="DIHYDROFOLATE SYNTHETASE-RELATED"/>
    <property type="match status" value="1"/>
</dbReference>
<dbReference type="PROSITE" id="PS01012">
    <property type="entry name" value="FOLYLPOLYGLU_SYNT_2"/>
    <property type="match status" value="1"/>
</dbReference>
<comment type="pathway">
    <text evidence="7">Cofactor biosynthesis; tetrahydrofolylpolyglutamate biosynthesis.</text>
</comment>
<organism evidence="9 10">
    <name type="scientific">Maudiozyma humilis</name>
    <name type="common">Sour dough yeast</name>
    <name type="synonym">Kazachstania humilis</name>
    <dbReference type="NCBI Taxonomy" id="51915"/>
    <lineage>
        <taxon>Eukaryota</taxon>
        <taxon>Fungi</taxon>
        <taxon>Dikarya</taxon>
        <taxon>Ascomycota</taxon>
        <taxon>Saccharomycotina</taxon>
        <taxon>Saccharomycetes</taxon>
        <taxon>Saccharomycetales</taxon>
        <taxon>Saccharomycetaceae</taxon>
        <taxon>Maudiozyma</taxon>
    </lineage>
</organism>
<evidence type="ECO:0000256" key="5">
    <source>
        <dbReference type="ARBA" id="ARBA00022840"/>
    </source>
</evidence>
<dbReference type="FunFam" id="3.40.1190.10:FF:000010">
    <property type="entry name" value="Dihydrofolate synthetase"/>
    <property type="match status" value="1"/>
</dbReference>
<keyword evidence="5 7" id="KW-0067">ATP-binding</keyword>
<gene>
    <name evidence="9" type="ORF">DAKH74_002560</name>
</gene>
<dbReference type="InterPro" id="IPR013221">
    <property type="entry name" value="Mur_ligase_cen"/>
</dbReference>
<dbReference type="InterPro" id="IPR036565">
    <property type="entry name" value="Mur-like_cat_sf"/>
</dbReference>
<dbReference type="Proteomes" id="UP001377567">
    <property type="component" value="Unassembled WGS sequence"/>
</dbReference>
<reference evidence="9 10" key="1">
    <citation type="journal article" date="2023" name="Elife">
        <title>Identification of key yeast species and microbe-microbe interactions impacting larval growth of Drosophila in the wild.</title>
        <authorList>
            <person name="Mure A."/>
            <person name="Sugiura Y."/>
            <person name="Maeda R."/>
            <person name="Honda K."/>
            <person name="Sakurai N."/>
            <person name="Takahashi Y."/>
            <person name="Watada M."/>
            <person name="Katoh T."/>
            <person name="Gotoh A."/>
            <person name="Gotoh Y."/>
            <person name="Taniguchi I."/>
            <person name="Nakamura K."/>
            <person name="Hayashi T."/>
            <person name="Katayama T."/>
            <person name="Uemura T."/>
            <person name="Hattori Y."/>
        </authorList>
    </citation>
    <scope>NUCLEOTIDE SEQUENCE [LARGE SCALE GENOMIC DNA]</scope>
    <source>
        <strain evidence="9 10">KH-74</strain>
    </source>
</reference>
<evidence type="ECO:0000256" key="6">
    <source>
        <dbReference type="ARBA" id="ARBA00022842"/>
    </source>
</evidence>
<dbReference type="GO" id="GO:0004326">
    <property type="term" value="F:tetrahydrofolylpolyglutamate synthase activity"/>
    <property type="evidence" value="ECO:0007669"/>
    <property type="project" value="InterPro"/>
</dbReference>
<comment type="similarity">
    <text evidence="1 7">Belongs to the folylpolyglutamate synthase family.</text>
</comment>
<feature type="domain" description="Mur ligase central" evidence="8">
    <location>
        <begin position="29"/>
        <end position="248"/>
    </location>
</feature>
<dbReference type="PIRSF" id="PIRSF001563">
    <property type="entry name" value="Folylpolyglu_synth"/>
    <property type="match status" value="1"/>
</dbReference>
<keyword evidence="4 7" id="KW-0547">Nucleotide-binding</keyword>
<proteinExistence type="inferred from homology"/>
<evidence type="ECO:0000256" key="2">
    <source>
        <dbReference type="ARBA" id="ARBA00022598"/>
    </source>
</evidence>
<evidence type="ECO:0000313" key="9">
    <source>
        <dbReference type="EMBL" id="GMM53640.1"/>
    </source>
</evidence>
<dbReference type="AlphaFoldDB" id="A0AAV5RQE1"/>
<evidence type="ECO:0000313" key="10">
    <source>
        <dbReference type="Proteomes" id="UP001377567"/>
    </source>
</evidence>
<dbReference type="InterPro" id="IPR001645">
    <property type="entry name" value="Folylpolyglutamate_synth"/>
</dbReference>
<dbReference type="InterPro" id="IPR018109">
    <property type="entry name" value="Folylpolyglutamate_synth_CS"/>
</dbReference>
<keyword evidence="7" id="KW-0554">One-carbon metabolism</keyword>
<dbReference type="GO" id="GO:0046872">
    <property type="term" value="F:metal ion binding"/>
    <property type="evidence" value="ECO:0007669"/>
    <property type="project" value="UniProtKB-KW"/>
</dbReference>
<protein>
    <recommendedName>
        <fullName evidence="7">Dihydrofolate synthetase</fullName>
        <ecNumber evidence="7">6.3.2.12</ecNumber>
    </recommendedName>
</protein>
<evidence type="ECO:0000256" key="4">
    <source>
        <dbReference type="ARBA" id="ARBA00022741"/>
    </source>
</evidence>
<comment type="catalytic activity">
    <reaction evidence="7">
        <text>7,8-dihydropteroate + L-glutamate + ATP = 7,8-dihydrofolate + ADP + phosphate + H(+)</text>
        <dbReference type="Rhea" id="RHEA:23584"/>
        <dbReference type="ChEBI" id="CHEBI:15378"/>
        <dbReference type="ChEBI" id="CHEBI:17839"/>
        <dbReference type="ChEBI" id="CHEBI:29985"/>
        <dbReference type="ChEBI" id="CHEBI:30616"/>
        <dbReference type="ChEBI" id="CHEBI:43474"/>
        <dbReference type="ChEBI" id="CHEBI:57451"/>
        <dbReference type="ChEBI" id="CHEBI:456216"/>
        <dbReference type="EC" id="6.3.2.12"/>
    </reaction>
</comment>
<keyword evidence="2 7" id="KW-0436">Ligase</keyword>
<dbReference type="GO" id="GO:0008841">
    <property type="term" value="F:dihydrofolate synthase activity"/>
    <property type="evidence" value="ECO:0007669"/>
    <property type="project" value="UniProtKB-EC"/>
</dbReference>
<comment type="caution">
    <text evidence="9">The sequence shown here is derived from an EMBL/GenBank/DDBJ whole genome shotgun (WGS) entry which is preliminary data.</text>
</comment>
<dbReference type="GO" id="GO:0005739">
    <property type="term" value="C:mitochondrion"/>
    <property type="evidence" value="ECO:0007669"/>
    <property type="project" value="TreeGrafter"/>
</dbReference>
<keyword evidence="3" id="KW-0479">Metal-binding</keyword>
<evidence type="ECO:0000256" key="1">
    <source>
        <dbReference type="ARBA" id="ARBA00008276"/>
    </source>
</evidence>
<name>A0AAV5RQE1_MAUHU</name>
<dbReference type="GO" id="GO:0006730">
    <property type="term" value="P:one-carbon metabolic process"/>
    <property type="evidence" value="ECO:0007669"/>
    <property type="project" value="UniProtKB-KW"/>
</dbReference>
<evidence type="ECO:0000256" key="3">
    <source>
        <dbReference type="ARBA" id="ARBA00022723"/>
    </source>
</evidence>
<accession>A0AAV5RQE1</accession>